<proteinExistence type="predicted"/>
<dbReference type="EMBL" id="BMAO01037335">
    <property type="protein sequence ID" value="GFR16999.1"/>
    <property type="molecule type" value="Genomic_DNA"/>
</dbReference>
<organism evidence="1 2">
    <name type="scientific">Trichonephila clavata</name>
    <name type="common">Joro spider</name>
    <name type="synonym">Nephila clavata</name>
    <dbReference type="NCBI Taxonomy" id="2740835"/>
    <lineage>
        <taxon>Eukaryota</taxon>
        <taxon>Metazoa</taxon>
        <taxon>Ecdysozoa</taxon>
        <taxon>Arthropoda</taxon>
        <taxon>Chelicerata</taxon>
        <taxon>Arachnida</taxon>
        <taxon>Araneae</taxon>
        <taxon>Araneomorphae</taxon>
        <taxon>Entelegynae</taxon>
        <taxon>Araneoidea</taxon>
        <taxon>Nephilidae</taxon>
        <taxon>Trichonephila</taxon>
    </lineage>
</organism>
<evidence type="ECO:0000313" key="2">
    <source>
        <dbReference type="Proteomes" id="UP000887116"/>
    </source>
</evidence>
<sequence length="111" mass="13014">MQQAHPMIPYQLPVQIPNEKILINRILNSNGSIDDDKSNSEYCMSSVKRRIIYYTRSYKSCDEIKSVFKESNRTLVGNRYYKTISYILTGDMTVEIKLIYVFCAETKQQEI</sequence>
<name>A0A8X6I7N6_TRICU</name>
<comment type="caution">
    <text evidence="1">The sequence shown here is derived from an EMBL/GenBank/DDBJ whole genome shotgun (WGS) entry which is preliminary data.</text>
</comment>
<reference evidence="1" key="1">
    <citation type="submission" date="2020-07" db="EMBL/GenBank/DDBJ databases">
        <title>Multicomponent nature underlies the extraordinary mechanical properties of spider dragline silk.</title>
        <authorList>
            <person name="Kono N."/>
            <person name="Nakamura H."/>
            <person name="Mori M."/>
            <person name="Yoshida Y."/>
            <person name="Ohtoshi R."/>
            <person name="Malay A.D."/>
            <person name="Moran D.A.P."/>
            <person name="Tomita M."/>
            <person name="Numata K."/>
            <person name="Arakawa K."/>
        </authorList>
    </citation>
    <scope>NUCLEOTIDE SEQUENCE</scope>
</reference>
<evidence type="ECO:0000313" key="1">
    <source>
        <dbReference type="EMBL" id="GFR16999.1"/>
    </source>
</evidence>
<dbReference type="Proteomes" id="UP000887116">
    <property type="component" value="Unassembled WGS sequence"/>
</dbReference>
<gene>
    <name evidence="1" type="ORF">TNCT_209601</name>
</gene>
<accession>A0A8X6I7N6</accession>
<dbReference type="AlphaFoldDB" id="A0A8X6I7N6"/>
<protein>
    <submittedName>
        <fullName evidence="1">Uncharacterized protein</fullName>
    </submittedName>
</protein>
<keyword evidence="2" id="KW-1185">Reference proteome</keyword>